<organism evidence="2 3">
    <name type="scientific">Scleropages formosus</name>
    <name type="common">Asian bonytongue</name>
    <name type="synonym">Osteoglossum formosum</name>
    <dbReference type="NCBI Taxonomy" id="113540"/>
    <lineage>
        <taxon>Eukaryota</taxon>
        <taxon>Metazoa</taxon>
        <taxon>Chordata</taxon>
        <taxon>Craniata</taxon>
        <taxon>Vertebrata</taxon>
        <taxon>Euteleostomi</taxon>
        <taxon>Actinopterygii</taxon>
        <taxon>Neopterygii</taxon>
        <taxon>Teleostei</taxon>
        <taxon>Osteoglossocephala</taxon>
        <taxon>Osteoglossomorpha</taxon>
        <taxon>Osteoglossiformes</taxon>
        <taxon>Osteoglossidae</taxon>
        <taxon>Scleropages</taxon>
    </lineage>
</organism>
<dbReference type="EMBL" id="JARO02001736">
    <property type="protein sequence ID" value="KPP74569.1"/>
    <property type="molecule type" value="Genomic_DNA"/>
</dbReference>
<evidence type="ECO:0000313" key="3">
    <source>
        <dbReference type="Proteomes" id="UP000034805"/>
    </source>
</evidence>
<dbReference type="Proteomes" id="UP000034805">
    <property type="component" value="Unassembled WGS sequence"/>
</dbReference>
<evidence type="ECO:0000256" key="1">
    <source>
        <dbReference type="SAM" id="MobiDB-lite"/>
    </source>
</evidence>
<name>A0A0N8K1C7_SCLFO</name>
<feature type="non-terminal residue" evidence="2">
    <location>
        <position position="205"/>
    </location>
</feature>
<protein>
    <submittedName>
        <fullName evidence="2">Uncharacterized protein</fullName>
    </submittedName>
</protein>
<gene>
    <name evidence="2" type="ORF">Z043_106264</name>
</gene>
<reference evidence="2 3" key="1">
    <citation type="submission" date="2015-08" db="EMBL/GenBank/DDBJ databases">
        <title>The genome of the Asian arowana (Scleropages formosus).</title>
        <authorList>
            <person name="Tan M.H."/>
            <person name="Gan H.M."/>
            <person name="Croft L.J."/>
            <person name="Austin C.M."/>
        </authorList>
    </citation>
    <scope>NUCLEOTIDE SEQUENCE [LARGE SCALE GENOMIC DNA]</scope>
    <source>
        <strain evidence="2">Aro1</strain>
    </source>
</reference>
<evidence type="ECO:0000313" key="2">
    <source>
        <dbReference type="EMBL" id="KPP74569.1"/>
    </source>
</evidence>
<proteinExistence type="predicted"/>
<dbReference type="AlphaFoldDB" id="A0A0N8K1C7"/>
<comment type="caution">
    <text evidence="2">The sequence shown here is derived from an EMBL/GenBank/DDBJ whole genome shotgun (WGS) entry which is preliminary data.</text>
</comment>
<accession>A0A0N8K1C7</accession>
<sequence length="205" mass="22651">MECLGSLCHDAKTTLSRTGSARGARGAGGKHRGPEADVGVKTTEHKASLGLRACDGVFNPHGSERHVCENTHGWPCIQELTSKRNVQLFSSNIKFQLDYFISLLSDLSSFVIKPLQMIENSAARILFDLPKCSHSAALLQLWLPACPPHKEPKSKACWFSVLALMWWNKLLPSLRTAESLPAFKNGLKTHLLETNFSPVLLKPLH</sequence>
<feature type="region of interest" description="Disordered" evidence="1">
    <location>
        <begin position="19"/>
        <end position="40"/>
    </location>
</feature>